<dbReference type="AlphaFoldDB" id="A0A9D4YVF9"/>
<dbReference type="InterPro" id="IPR000182">
    <property type="entry name" value="GNAT_dom"/>
</dbReference>
<gene>
    <name evidence="2" type="ORF">D9Q98_007270</name>
</gene>
<evidence type="ECO:0000259" key="1">
    <source>
        <dbReference type="PROSITE" id="PS51186"/>
    </source>
</evidence>
<dbReference type="SUPFAM" id="SSF55729">
    <property type="entry name" value="Acyl-CoA N-acyltransferases (Nat)"/>
    <property type="match status" value="1"/>
</dbReference>
<dbReference type="OrthoDB" id="41532at2759"/>
<dbReference type="CDD" id="cd04301">
    <property type="entry name" value="NAT_SF"/>
    <property type="match status" value="1"/>
</dbReference>
<feature type="domain" description="N-acetyltransferase" evidence="1">
    <location>
        <begin position="1"/>
        <end position="146"/>
    </location>
</feature>
<organism evidence="2 3">
    <name type="scientific">Chlorella vulgaris</name>
    <name type="common">Green alga</name>
    <dbReference type="NCBI Taxonomy" id="3077"/>
    <lineage>
        <taxon>Eukaryota</taxon>
        <taxon>Viridiplantae</taxon>
        <taxon>Chlorophyta</taxon>
        <taxon>core chlorophytes</taxon>
        <taxon>Trebouxiophyceae</taxon>
        <taxon>Chlorellales</taxon>
        <taxon>Chlorellaceae</taxon>
        <taxon>Chlorella clade</taxon>
        <taxon>Chlorella</taxon>
    </lineage>
</organism>
<protein>
    <recommendedName>
        <fullName evidence="1">N-acetyltransferase domain-containing protein</fullName>
    </recommendedName>
</protein>
<reference evidence="2" key="1">
    <citation type="journal article" date="2019" name="Plant J.">
        <title>Chlorella vulgaris genome assembly and annotation reveals the molecular basis for metabolic acclimation to high light conditions.</title>
        <authorList>
            <person name="Cecchin M."/>
            <person name="Marcolungo L."/>
            <person name="Rossato M."/>
            <person name="Girolomoni L."/>
            <person name="Cosentino E."/>
            <person name="Cuine S."/>
            <person name="Li-Beisson Y."/>
            <person name="Delledonne M."/>
            <person name="Ballottari M."/>
        </authorList>
    </citation>
    <scope>NUCLEOTIDE SEQUENCE</scope>
    <source>
        <strain evidence="2">211/11P</strain>
    </source>
</reference>
<dbReference type="EMBL" id="SIDB01000009">
    <property type="protein sequence ID" value="KAI3428443.1"/>
    <property type="molecule type" value="Genomic_DNA"/>
</dbReference>
<proteinExistence type="predicted"/>
<dbReference type="Proteomes" id="UP001055712">
    <property type="component" value="Unassembled WGS sequence"/>
</dbReference>
<comment type="caution">
    <text evidence="2">The sequence shown here is derived from an EMBL/GenBank/DDBJ whole genome shotgun (WGS) entry which is preliminary data.</text>
</comment>
<accession>A0A9D4YVF9</accession>
<name>A0A9D4YVF9_CHLVU</name>
<dbReference type="Pfam" id="PF13508">
    <property type="entry name" value="Acetyltransf_7"/>
    <property type="match status" value="1"/>
</dbReference>
<keyword evidence="3" id="KW-1185">Reference proteome</keyword>
<dbReference type="InterPro" id="IPR016181">
    <property type="entry name" value="Acyl_CoA_acyltransferase"/>
</dbReference>
<dbReference type="Gene3D" id="3.40.630.30">
    <property type="match status" value="1"/>
</dbReference>
<dbReference type="GO" id="GO:0016747">
    <property type="term" value="F:acyltransferase activity, transferring groups other than amino-acyl groups"/>
    <property type="evidence" value="ECO:0007669"/>
    <property type="project" value="InterPro"/>
</dbReference>
<sequence length="186" mass="19813">MGLRQAASIHAAQLPPDLRLRPGVPADRPAFIRGILREKLNPLALDPARFTVAERGRGENAHVLGFGQIKPLGQQALELSTLIVDESERGKGVGSALIASLAAQAGDTPLYLTTLATTAALYKRHGFEEIARGEAPPLLQLEYLIGLGVAWLVTRQRLVLMRRLGNSAAAQQQRGEQAAGSGGEGR</sequence>
<reference evidence="2" key="2">
    <citation type="submission" date="2020-11" db="EMBL/GenBank/DDBJ databases">
        <authorList>
            <person name="Cecchin M."/>
            <person name="Marcolungo L."/>
            <person name="Rossato M."/>
            <person name="Girolomoni L."/>
            <person name="Cosentino E."/>
            <person name="Cuine S."/>
            <person name="Li-Beisson Y."/>
            <person name="Delledonne M."/>
            <person name="Ballottari M."/>
        </authorList>
    </citation>
    <scope>NUCLEOTIDE SEQUENCE</scope>
    <source>
        <strain evidence="2">211/11P</strain>
        <tissue evidence="2">Whole cell</tissue>
    </source>
</reference>
<evidence type="ECO:0000313" key="3">
    <source>
        <dbReference type="Proteomes" id="UP001055712"/>
    </source>
</evidence>
<dbReference type="PROSITE" id="PS51186">
    <property type="entry name" value="GNAT"/>
    <property type="match status" value="1"/>
</dbReference>
<evidence type="ECO:0000313" key="2">
    <source>
        <dbReference type="EMBL" id="KAI3428443.1"/>
    </source>
</evidence>